<sequence>MSTAVTDAFPLGRDENRNDQVTEWRPFGMRYGVQPTPIPVPLSDTKYDPDQQVLVVADGQPCAKIERAGTMRVTYPDGQKPGQSDVEKD</sequence>
<dbReference type="NCBIfam" id="TIGR04186">
    <property type="entry name" value="GRASP_targ"/>
    <property type="match status" value="1"/>
</dbReference>
<dbReference type="EMBL" id="AOSG01000050">
    <property type="protein sequence ID" value="EOR71134.1"/>
    <property type="molecule type" value="Genomic_DNA"/>
</dbReference>
<accession>A0A9P2WQM3</accession>
<name>A0A9P2WQM3_THEFU</name>
<reference evidence="2 3" key="1">
    <citation type="journal article" date="2013" name="Genome Announc.">
        <title>Draft Genome Sequence of the Lignocellulose Decomposer Thermobifida fusca Strain TM51.</title>
        <authorList>
            <person name="Toth A."/>
            <person name="Barna T."/>
            <person name="Nagy I."/>
            <person name="Horvath B."/>
            <person name="Nagy I."/>
            <person name="Tancsics A."/>
            <person name="Kriszt B."/>
            <person name="Baka E."/>
            <person name="Fekete C."/>
            <person name="Kukolya J."/>
        </authorList>
    </citation>
    <scope>NUCLEOTIDE SEQUENCE [LARGE SCALE GENOMIC DNA]</scope>
    <source>
        <strain evidence="2 3">TM51</strain>
    </source>
</reference>
<evidence type="ECO:0008006" key="4">
    <source>
        <dbReference type="Google" id="ProtNLM"/>
    </source>
</evidence>
<feature type="region of interest" description="Disordered" evidence="1">
    <location>
        <begin position="1"/>
        <end position="20"/>
    </location>
</feature>
<dbReference type="RefSeq" id="WP_011292231.1">
    <property type="nucleotide sequence ID" value="NZ_AOSG01000050.1"/>
</dbReference>
<dbReference type="AlphaFoldDB" id="A0A9P2WQM3"/>
<evidence type="ECO:0000313" key="3">
    <source>
        <dbReference type="Proteomes" id="UP000014184"/>
    </source>
</evidence>
<dbReference type="Proteomes" id="UP000014184">
    <property type="component" value="Unassembled WGS sequence"/>
</dbReference>
<keyword evidence="3" id="KW-1185">Reference proteome</keyword>
<organism evidence="2 3">
    <name type="scientific">Thermobifida fusca TM51</name>
    <dbReference type="NCBI Taxonomy" id="1169414"/>
    <lineage>
        <taxon>Bacteria</taxon>
        <taxon>Bacillati</taxon>
        <taxon>Actinomycetota</taxon>
        <taxon>Actinomycetes</taxon>
        <taxon>Streptosporangiales</taxon>
        <taxon>Nocardiopsidaceae</taxon>
        <taxon>Thermobifida</taxon>
    </lineage>
</organism>
<dbReference type="SMR" id="A0A9P2WQM3"/>
<dbReference type="InterPro" id="IPR026496">
    <property type="entry name" value="GRASP_targ"/>
</dbReference>
<comment type="caution">
    <text evidence="2">The sequence shown here is derived from an EMBL/GenBank/DDBJ whole genome shotgun (WGS) entry which is preliminary data.</text>
</comment>
<proteinExistence type="predicted"/>
<gene>
    <name evidence="2" type="ORF">TM51_09316</name>
</gene>
<protein>
    <recommendedName>
        <fullName evidence="4">ATP-grasp target RiPP</fullName>
    </recommendedName>
</protein>
<evidence type="ECO:0000256" key="1">
    <source>
        <dbReference type="SAM" id="MobiDB-lite"/>
    </source>
</evidence>
<evidence type="ECO:0000313" key="2">
    <source>
        <dbReference type="EMBL" id="EOR71134.1"/>
    </source>
</evidence>